<feature type="transmembrane region" description="Helical" evidence="13">
    <location>
        <begin position="299"/>
        <end position="319"/>
    </location>
</feature>
<sequence>MLSVFAPSAGSLKKLDTVDLAALPENAVWLDLKAPVPGEDKAVEKLVGIEIPTREDMQEIEISSRLYVENGARYMTATLMCGTDGSNPRTAPVSFILTAHRLVTVRYDEPKPFMLVAAKLGRSCPSGITGDTILLDLLDAIIDRSADILERLGSDVDTVSNDIFEPSADRGHARKYSQILLTIGRKGDLTSKVRESLVSIGRVISFVTVELDQNGRWSKEQKAQFKTMQRDVQSLTDHASYLSNKITFVLDAMLGVVNLEQNNIIKLFSVMAVVLMPPTLIASIYGMNFKIMPELEWQHGYSLALIAMLFAAVLPYMFFKWKKWL</sequence>
<keyword evidence="11 13" id="KW-0472">Membrane</keyword>
<dbReference type="Proteomes" id="UP000254343">
    <property type="component" value="Unassembled WGS sequence"/>
</dbReference>
<keyword evidence="9 13" id="KW-1133">Transmembrane helix</keyword>
<keyword evidence="5" id="KW-1003">Cell membrane</keyword>
<protein>
    <recommendedName>
        <fullName evidence="3">Magnesium transport protein CorA</fullName>
    </recommendedName>
</protein>
<keyword evidence="4" id="KW-0813">Transport</keyword>
<dbReference type="GO" id="GO:0015099">
    <property type="term" value="F:nickel cation transmembrane transporter activity"/>
    <property type="evidence" value="ECO:0007669"/>
    <property type="project" value="TreeGrafter"/>
</dbReference>
<evidence type="ECO:0000256" key="11">
    <source>
        <dbReference type="ARBA" id="ARBA00023136"/>
    </source>
</evidence>
<comment type="subcellular location">
    <subcellularLocation>
        <location evidence="1">Cell inner membrane</location>
        <topology evidence="1">Multi-pass membrane protein</topology>
    </subcellularLocation>
</comment>
<keyword evidence="10" id="KW-0406">Ion transport</keyword>
<dbReference type="Gene3D" id="1.20.58.340">
    <property type="entry name" value="Magnesium transport protein CorA, transmembrane region"/>
    <property type="match status" value="2"/>
</dbReference>
<gene>
    <name evidence="14" type="primary">corA</name>
    <name evidence="14" type="ORF">NCTC12722_02938</name>
</gene>
<dbReference type="GO" id="GO:0005886">
    <property type="term" value="C:plasma membrane"/>
    <property type="evidence" value="ECO:0007669"/>
    <property type="project" value="UniProtKB-SubCell"/>
</dbReference>
<evidence type="ECO:0000256" key="12">
    <source>
        <dbReference type="ARBA" id="ARBA00034269"/>
    </source>
</evidence>
<dbReference type="EMBL" id="UIGB01000001">
    <property type="protein sequence ID" value="SUU85722.1"/>
    <property type="molecule type" value="Genomic_DNA"/>
</dbReference>
<dbReference type="AlphaFoldDB" id="A0A380W9Y6"/>
<dbReference type="RefSeq" id="WP_002716548.1">
    <property type="nucleotide sequence ID" value="NZ_UFSI01000001.1"/>
</dbReference>
<dbReference type="InterPro" id="IPR002523">
    <property type="entry name" value="MgTranspt_CorA/ZnTranspt_ZntB"/>
</dbReference>
<keyword evidence="8" id="KW-0460">Magnesium</keyword>
<evidence type="ECO:0000256" key="3">
    <source>
        <dbReference type="ARBA" id="ARBA00019439"/>
    </source>
</evidence>
<evidence type="ECO:0000256" key="8">
    <source>
        <dbReference type="ARBA" id="ARBA00022842"/>
    </source>
</evidence>
<evidence type="ECO:0000256" key="9">
    <source>
        <dbReference type="ARBA" id="ARBA00022989"/>
    </source>
</evidence>
<comment type="similarity">
    <text evidence="2">Belongs to the CorA metal ion transporter (MIT) (TC 1.A.35) family.</text>
</comment>
<evidence type="ECO:0000256" key="2">
    <source>
        <dbReference type="ARBA" id="ARBA00009765"/>
    </source>
</evidence>
<dbReference type="Gene3D" id="3.30.460.20">
    <property type="entry name" value="CorA soluble domain-like"/>
    <property type="match status" value="1"/>
</dbReference>
<evidence type="ECO:0000313" key="15">
    <source>
        <dbReference type="Proteomes" id="UP000254343"/>
    </source>
</evidence>
<organism evidence="14 15">
    <name type="scientific">Afipia felis</name>
    <name type="common">Cat scratch disease bacillus</name>
    <dbReference type="NCBI Taxonomy" id="1035"/>
    <lineage>
        <taxon>Bacteria</taxon>
        <taxon>Pseudomonadati</taxon>
        <taxon>Pseudomonadota</taxon>
        <taxon>Alphaproteobacteria</taxon>
        <taxon>Hyphomicrobiales</taxon>
        <taxon>Nitrobacteraceae</taxon>
        <taxon>Afipia</taxon>
    </lineage>
</organism>
<dbReference type="InterPro" id="IPR045863">
    <property type="entry name" value="CorA_TM1_TM2"/>
</dbReference>
<evidence type="ECO:0000256" key="7">
    <source>
        <dbReference type="ARBA" id="ARBA00022692"/>
    </source>
</evidence>
<evidence type="ECO:0000313" key="14">
    <source>
        <dbReference type="EMBL" id="SUU85722.1"/>
    </source>
</evidence>
<dbReference type="Pfam" id="PF01544">
    <property type="entry name" value="CorA"/>
    <property type="match status" value="1"/>
</dbReference>
<dbReference type="CDD" id="cd12837">
    <property type="entry name" value="EcCorA-like_u1"/>
    <property type="match status" value="1"/>
</dbReference>
<dbReference type="SUPFAM" id="SSF144083">
    <property type="entry name" value="Magnesium transport protein CorA, transmembrane region"/>
    <property type="match status" value="1"/>
</dbReference>
<name>A0A380W9Y6_AFIFE</name>
<dbReference type="InterPro" id="IPR045861">
    <property type="entry name" value="CorA_cytoplasmic_dom"/>
</dbReference>
<dbReference type="InterPro" id="IPR050829">
    <property type="entry name" value="CorA_MIT"/>
</dbReference>
<dbReference type="GO" id="GO:0015087">
    <property type="term" value="F:cobalt ion transmembrane transporter activity"/>
    <property type="evidence" value="ECO:0007669"/>
    <property type="project" value="TreeGrafter"/>
</dbReference>
<comment type="catalytic activity">
    <reaction evidence="12">
        <text>Mg(2+)(in) = Mg(2+)(out)</text>
        <dbReference type="Rhea" id="RHEA:29827"/>
        <dbReference type="ChEBI" id="CHEBI:18420"/>
    </reaction>
</comment>
<evidence type="ECO:0000256" key="10">
    <source>
        <dbReference type="ARBA" id="ARBA00023065"/>
    </source>
</evidence>
<proteinExistence type="inferred from homology"/>
<reference evidence="14 15" key="1">
    <citation type="submission" date="2018-06" db="EMBL/GenBank/DDBJ databases">
        <authorList>
            <consortium name="Pathogen Informatics"/>
            <person name="Doyle S."/>
        </authorList>
    </citation>
    <scope>NUCLEOTIDE SEQUENCE [LARGE SCALE GENOMIC DNA]</scope>
    <source>
        <strain evidence="14 15">NCTC12722</strain>
    </source>
</reference>
<feature type="transmembrane region" description="Helical" evidence="13">
    <location>
        <begin position="267"/>
        <end position="287"/>
    </location>
</feature>
<evidence type="ECO:0000256" key="5">
    <source>
        <dbReference type="ARBA" id="ARBA00022475"/>
    </source>
</evidence>
<evidence type="ECO:0000256" key="1">
    <source>
        <dbReference type="ARBA" id="ARBA00004429"/>
    </source>
</evidence>
<evidence type="ECO:0000256" key="4">
    <source>
        <dbReference type="ARBA" id="ARBA00022448"/>
    </source>
</evidence>
<accession>A0A380W9Y6</accession>
<dbReference type="PANTHER" id="PTHR47685">
    <property type="entry name" value="MAGNESIUM TRANSPORT PROTEIN CORA"/>
    <property type="match status" value="1"/>
</dbReference>
<dbReference type="PANTHER" id="PTHR47685:SF1">
    <property type="entry name" value="MAGNESIUM TRANSPORT PROTEIN CORA"/>
    <property type="match status" value="1"/>
</dbReference>
<evidence type="ECO:0000256" key="6">
    <source>
        <dbReference type="ARBA" id="ARBA00022519"/>
    </source>
</evidence>
<dbReference type="SUPFAM" id="SSF143865">
    <property type="entry name" value="CorA soluble domain-like"/>
    <property type="match status" value="1"/>
</dbReference>
<evidence type="ECO:0000256" key="13">
    <source>
        <dbReference type="SAM" id="Phobius"/>
    </source>
</evidence>
<keyword evidence="6" id="KW-0997">Cell inner membrane</keyword>
<keyword evidence="7 13" id="KW-0812">Transmembrane</keyword>
<dbReference type="GO" id="GO:0015095">
    <property type="term" value="F:magnesium ion transmembrane transporter activity"/>
    <property type="evidence" value="ECO:0007669"/>
    <property type="project" value="TreeGrafter"/>
</dbReference>
<dbReference type="FunFam" id="1.20.58.340:FF:000001">
    <property type="entry name" value="Magnesium transport protein CorA"/>
    <property type="match status" value="1"/>
</dbReference>
<dbReference type="OrthoDB" id="9803416at2"/>